<keyword evidence="7 9" id="KW-0326">Glycosidase</keyword>
<organism evidence="10 11">
    <name type="scientific">Coraliomargarita algicola</name>
    <dbReference type="NCBI Taxonomy" id="3092156"/>
    <lineage>
        <taxon>Bacteria</taxon>
        <taxon>Pseudomonadati</taxon>
        <taxon>Verrucomicrobiota</taxon>
        <taxon>Opitutia</taxon>
        <taxon>Puniceicoccales</taxon>
        <taxon>Coraliomargaritaceae</taxon>
        <taxon>Coraliomargarita</taxon>
    </lineage>
</organism>
<keyword evidence="5" id="KW-0136">Cellulose degradation</keyword>
<dbReference type="InterPro" id="IPR033132">
    <property type="entry name" value="GH_1_N_CS"/>
</dbReference>
<evidence type="ECO:0000256" key="2">
    <source>
        <dbReference type="ARBA" id="ARBA00010838"/>
    </source>
</evidence>
<dbReference type="PRINTS" id="PR00131">
    <property type="entry name" value="GLHYDRLASE1"/>
</dbReference>
<dbReference type="InterPro" id="IPR017853">
    <property type="entry name" value="GH"/>
</dbReference>
<gene>
    <name evidence="10" type="ORF">SH580_19325</name>
</gene>
<accession>A0ABZ0RKE3</accession>
<keyword evidence="11" id="KW-1185">Reference proteome</keyword>
<sequence>MKHHYTFPKDFLWGTATAAYQVEGAANEGGRGPSIWDTYCRMPGWVKNEHNGDVAIDHYHRFKQDVAMMKELGVKAYRFSVSWSRLLPTGRGEVNQQGLDFYNKLIDELVAADIQPWMTLFHWDLPQALEDEIGGWASKEIAKYFGEYAAVIAREFSDRVKHFMTLNELGAFTDCGYGPSPMNPPLHILDVKGRNQVRHNAILAHGTAIRALRANAPSDIKIGIAHNPGARIPAVATEENIEAARRFFMFREEYYLVPMMEGKYPDHYLEGEGDNAPDFTVEEMDIIGTPMDFIGFNVYGSAGYFVHDATRPLNTRNLEAAKAHPHMFAEWIKVDPESIYWVARFIHERWSEPDLYVTENGCGCDDRLTTQGEIHDTDRITYMRSYLKEVHRATAEGIPLKGYFAWSMFDNFEWRDGYTKRFGLHYVNYATQERIPKYSAHFYRASIASNAVL</sequence>
<dbReference type="EC" id="3.2.1.21" evidence="3 9"/>
<dbReference type="NCBIfam" id="TIGR03356">
    <property type="entry name" value="BGL"/>
    <property type="match status" value="1"/>
</dbReference>
<dbReference type="InterPro" id="IPR017736">
    <property type="entry name" value="Glyco_hydro_1_beta-glucosidase"/>
</dbReference>
<evidence type="ECO:0000256" key="5">
    <source>
        <dbReference type="ARBA" id="ARBA00023001"/>
    </source>
</evidence>
<evidence type="ECO:0000256" key="6">
    <source>
        <dbReference type="ARBA" id="ARBA00023277"/>
    </source>
</evidence>
<comment type="catalytic activity">
    <reaction evidence="1 9">
        <text>Hydrolysis of terminal, non-reducing beta-D-glucosyl residues with release of beta-D-glucose.</text>
        <dbReference type="EC" id="3.2.1.21"/>
    </reaction>
</comment>
<keyword evidence="8" id="KW-0624">Polysaccharide degradation</keyword>
<dbReference type="EMBL" id="CP138858">
    <property type="protein sequence ID" value="WPJ95573.1"/>
    <property type="molecule type" value="Genomic_DNA"/>
</dbReference>
<evidence type="ECO:0000256" key="1">
    <source>
        <dbReference type="ARBA" id="ARBA00000448"/>
    </source>
</evidence>
<dbReference type="InterPro" id="IPR001360">
    <property type="entry name" value="Glyco_hydro_1"/>
</dbReference>
<evidence type="ECO:0000256" key="9">
    <source>
        <dbReference type="RuleBase" id="RU361175"/>
    </source>
</evidence>
<keyword evidence="4 9" id="KW-0378">Hydrolase</keyword>
<dbReference type="GO" id="GO:0008422">
    <property type="term" value="F:beta-glucosidase activity"/>
    <property type="evidence" value="ECO:0007669"/>
    <property type="project" value="UniProtKB-EC"/>
</dbReference>
<evidence type="ECO:0000313" key="10">
    <source>
        <dbReference type="EMBL" id="WPJ95573.1"/>
    </source>
</evidence>
<evidence type="ECO:0000256" key="4">
    <source>
        <dbReference type="ARBA" id="ARBA00022801"/>
    </source>
</evidence>
<dbReference type="SUPFAM" id="SSF51445">
    <property type="entry name" value="(Trans)glycosidases"/>
    <property type="match status" value="1"/>
</dbReference>
<dbReference type="Gene3D" id="3.20.20.80">
    <property type="entry name" value="Glycosidases"/>
    <property type="match status" value="1"/>
</dbReference>
<dbReference type="PANTHER" id="PTHR10353">
    <property type="entry name" value="GLYCOSYL HYDROLASE"/>
    <property type="match status" value="1"/>
</dbReference>
<dbReference type="RefSeq" id="WP_319832452.1">
    <property type="nucleotide sequence ID" value="NZ_CP138858.1"/>
</dbReference>
<evidence type="ECO:0000256" key="3">
    <source>
        <dbReference type="ARBA" id="ARBA00012744"/>
    </source>
</evidence>
<dbReference type="Pfam" id="PF00232">
    <property type="entry name" value="Glyco_hydro_1"/>
    <property type="match status" value="1"/>
</dbReference>
<dbReference type="PROSITE" id="PS00653">
    <property type="entry name" value="GLYCOSYL_HYDROL_F1_2"/>
    <property type="match status" value="1"/>
</dbReference>
<protein>
    <recommendedName>
        <fullName evidence="3 9">Beta-glucosidase</fullName>
        <ecNumber evidence="3 9">3.2.1.21</ecNumber>
    </recommendedName>
</protein>
<evidence type="ECO:0000256" key="7">
    <source>
        <dbReference type="ARBA" id="ARBA00023295"/>
    </source>
</evidence>
<dbReference type="Proteomes" id="UP001324993">
    <property type="component" value="Chromosome"/>
</dbReference>
<evidence type="ECO:0000256" key="8">
    <source>
        <dbReference type="ARBA" id="ARBA00023326"/>
    </source>
</evidence>
<keyword evidence="6" id="KW-0119">Carbohydrate metabolism</keyword>
<name>A0ABZ0RKE3_9BACT</name>
<proteinExistence type="inferred from homology"/>
<dbReference type="PANTHER" id="PTHR10353:SF36">
    <property type="entry name" value="LP05116P"/>
    <property type="match status" value="1"/>
</dbReference>
<comment type="similarity">
    <text evidence="2 9">Belongs to the glycosyl hydrolase 1 family.</text>
</comment>
<reference evidence="10 11" key="1">
    <citation type="submission" date="2023-11" db="EMBL/GenBank/DDBJ databases">
        <title>Coraliomargarita sp. nov., isolated from marine algae.</title>
        <authorList>
            <person name="Lee J.K."/>
            <person name="Baek J.H."/>
            <person name="Kim J.M."/>
            <person name="Choi D.G."/>
            <person name="Jeon C.O."/>
        </authorList>
    </citation>
    <scope>NUCLEOTIDE SEQUENCE [LARGE SCALE GENOMIC DNA]</scope>
    <source>
        <strain evidence="10 11">J2-16</strain>
    </source>
</reference>
<evidence type="ECO:0000313" key="11">
    <source>
        <dbReference type="Proteomes" id="UP001324993"/>
    </source>
</evidence>